<reference evidence="1" key="1">
    <citation type="submission" date="2021-12" db="EMBL/GenBank/DDBJ databases">
        <authorList>
            <person name="King R."/>
        </authorList>
    </citation>
    <scope>NUCLEOTIDE SEQUENCE</scope>
</reference>
<dbReference type="EMBL" id="OU963862">
    <property type="protein sequence ID" value="CAH0381947.1"/>
    <property type="molecule type" value="Genomic_DNA"/>
</dbReference>
<evidence type="ECO:0000313" key="2">
    <source>
        <dbReference type="Proteomes" id="UP001152759"/>
    </source>
</evidence>
<sequence>MDQDTQTKVIVCDTCYDSDKITGGQYPCGCSGAKYTQDYQFGSCCYSQEKQGPGDGYQFGGPYGEGEICRFNCPPSRQPSCQIDDCQAIGNQDENCQVNRRLTLLRNQCDDLDSNDGGGDQLNLHNQLIFNQYNNVIGSVGNCEPSNMACQIGELARNLACGGYDNQCCRTSPGGPSPPLVVALPRNNQCSPRDQIPQVVQFVASRPQPAKNESSHYYFNVYTLFFPLSKPSFVFCSTESMVFIVKLKYNKNKL</sequence>
<keyword evidence="2" id="KW-1185">Reference proteome</keyword>
<accession>A0A9P0A0V3</accession>
<protein>
    <submittedName>
        <fullName evidence="1">Uncharacterized protein</fullName>
    </submittedName>
</protein>
<dbReference type="AlphaFoldDB" id="A0A9P0A0V3"/>
<organism evidence="1 2">
    <name type="scientific">Bemisia tabaci</name>
    <name type="common">Sweetpotato whitefly</name>
    <name type="synonym">Aleurodes tabaci</name>
    <dbReference type="NCBI Taxonomy" id="7038"/>
    <lineage>
        <taxon>Eukaryota</taxon>
        <taxon>Metazoa</taxon>
        <taxon>Ecdysozoa</taxon>
        <taxon>Arthropoda</taxon>
        <taxon>Hexapoda</taxon>
        <taxon>Insecta</taxon>
        <taxon>Pterygota</taxon>
        <taxon>Neoptera</taxon>
        <taxon>Paraneoptera</taxon>
        <taxon>Hemiptera</taxon>
        <taxon>Sternorrhyncha</taxon>
        <taxon>Aleyrodoidea</taxon>
        <taxon>Aleyrodidae</taxon>
        <taxon>Aleyrodinae</taxon>
        <taxon>Bemisia</taxon>
    </lineage>
</organism>
<dbReference type="Proteomes" id="UP001152759">
    <property type="component" value="Chromosome 1"/>
</dbReference>
<proteinExistence type="predicted"/>
<name>A0A9P0A0V3_BEMTA</name>
<gene>
    <name evidence="1" type="ORF">BEMITA_LOCUS1548</name>
</gene>
<evidence type="ECO:0000313" key="1">
    <source>
        <dbReference type="EMBL" id="CAH0381947.1"/>
    </source>
</evidence>